<evidence type="ECO:0000256" key="1">
    <source>
        <dbReference type="SAM" id="MobiDB-lite"/>
    </source>
</evidence>
<dbReference type="AlphaFoldDB" id="A0A1H5Y3C9"/>
<feature type="transmembrane region" description="Helical" evidence="2">
    <location>
        <begin position="63"/>
        <end position="85"/>
    </location>
</feature>
<protein>
    <submittedName>
        <fullName evidence="3">Uncharacterized protein</fullName>
    </submittedName>
</protein>
<keyword evidence="2" id="KW-1133">Transmembrane helix</keyword>
<feature type="region of interest" description="Disordered" evidence="1">
    <location>
        <begin position="151"/>
        <end position="175"/>
    </location>
</feature>
<proteinExistence type="predicted"/>
<name>A0A1H5Y3C9_9BACT</name>
<dbReference type="Proteomes" id="UP000236728">
    <property type="component" value="Unassembled WGS sequence"/>
</dbReference>
<dbReference type="OrthoDB" id="120496at2"/>
<gene>
    <name evidence="3" type="ORF">SAMN05421819_2101</name>
</gene>
<organism evidence="3 4">
    <name type="scientific">Bryocella elongata</name>
    <dbReference type="NCBI Taxonomy" id="863522"/>
    <lineage>
        <taxon>Bacteria</taxon>
        <taxon>Pseudomonadati</taxon>
        <taxon>Acidobacteriota</taxon>
        <taxon>Terriglobia</taxon>
        <taxon>Terriglobales</taxon>
        <taxon>Acidobacteriaceae</taxon>
        <taxon>Bryocella</taxon>
    </lineage>
</organism>
<evidence type="ECO:0000256" key="2">
    <source>
        <dbReference type="SAM" id="Phobius"/>
    </source>
</evidence>
<reference evidence="3 4" key="1">
    <citation type="submission" date="2016-10" db="EMBL/GenBank/DDBJ databases">
        <authorList>
            <person name="de Groot N.N."/>
        </authorList>
    </citation>
    <scope>NUCLEOTIDE SEQUENCE [LARGE SCALE GENOMIC DNA]</scope>
    <source>
        <strain evidence="3 4">DSM 22489</strain>
    </source>
</reference>
<sequence length="244" mass="25291">MSTTPPALSFTRASYEGDPPQGDACAFCKRPLDGGYYRVNELLACEACARQAATLVPPDSHAAFVRAVSLGAVAAVLGCAAYAIFQIATGIMIGYVAIAVGYLVGWAMRKGSHGLGGRRYQIAAALLTYAAVAVAFVPVAIHELREERAGVQAHATTSNQQGASASEGDGAPKAKPPATIGGWIGGIAMLLGLGLISPFLELASSVPHGLLNLFIIFLGIRMAWQHMAGRRLLVEGPYGAPGQT</sequence>
<keyword evidence="4" id="KW-1185">Reference proteome</keyword>
<feature type="transmembrane region" description="Helical" evidence="2">
    <location>
        <begin position="92"/>
        <end position="108"/>
    </location>
</feature>
<evidence type="ECO:0000313" key="4">
    <source>
        <dbReference type="Proteomes" id="UP000236728"/>
    </source>
</evidence>
<dbReference type="EMBL" id="FNVA01000003">
    <property type="protein sequence ID" value="SEG18491.1"/>
    <property type="molecule type" value="Genomic_DNA"/>
</dbReference>
<keyword evidence="2" id="KW-0472">Membrane</keyword>
<feature type="transmembrane region" description="Helical" evidence="2">
    <location>
        <begin position="120"/>
        <end position="141"/>
    </location>
</feature>
<evidence type="ECO:0000313" key="3">
    <source>
        <dbReference type="EMBL" id="SEG18491.1"/>
    </source>
</evidence>
<feature type="transmembrane region" description="Helical" evidence="2">
    <location>
        <begin position="206"/>
        <end position="224"/>
    </location>
</feature>
<feature type="transmembrane region" description="Helical" evidence="2">
    <location>
        <begin position="180"/>
        <end position="200"/>
    </location>
</feature>
<dbReference type="RefSeq" id="WP_146072103.1">
    <property type="nucleotide sequence ID" value="NZ_FNVA01000003.1"/>
</dbReference>
<accession>A0A1H5Y3C9</accession>
<keyword evidence="2" id="KW-0812">Transmembrane</keyword>
<feature type="compositionally biased region" description="Polar residues" evidence="1">
    <location>
        <begin position="154"/>
        <end position="164"/>
    </location>
</feature>